<organism evidence="2 3">
    <name type="scientific">Noviherbaspirillum album</name>
    <dbReference type="NCBI Taxonomy" id="3080276"/>
    <lineage>
        <taxon>Bacteria</taxon>
        <taxon>Pseudomonadati</taxon>
        <taxon>Pseudomonadota</taxon>
        <taxon>Betaproteobacteria</taxon>
        <taxon>Burkholderiales</taxon>
        <taxon>Oxalobacteraceae</taxon>
        <taxon>Noviherbaspirillum</taxon>
    </lineage>
</organism>
<proteinExistence type="predicted"/>
<feature type="region of interest" description="Disordered" evidence="1">
    <location>
        <begin position="328"/>
        <end position="352"/>
    </location>
</feature>
<keyword evidence="3" id="KW-1185">Reference proteome</keyword>
<dbReference type="EMBL" id="JAWIIV010000008">
    <property type="protein sequence ID" value="MEC4719856.1"/>
    <property type="molecule type" value="Genomic_DNA"/>
</dbReference>
<protein>
    <submittedName>
        <fullName evidence="2">Uncharacterized protein</fullName>
    </submittedName>
</protein>
<dbReference type="RefSeq" id="WP_326506568.1">
    <property type="nucleotide sequence ID" value="NZ_JAWIIV010000008.1"/>
</dbReference>
<comment type="caution">
    <text evidence="2">The sequence shown here is derived from an EMBL/GenBank/DDBJ whole genome shotgun (WGS) entry which is preliminary data.</text>
</comment>
<name>A0ABU6J8V1_9BURK</name>
<dbReference type="Proteomes" id="UP001352263">
    <property type="component" value="Unassembled WGS sequence"/>
</dbReference>
<sequence length="395" mass="43337">MSGAESVVSLALSNQTIPSINDLESIPDWGSVLDSSRHNIEIEGKQRGSPALDSIKAACDVNKGTNDMVERARTLETHMEAALIAALRSGDAESVSYLRQQMYYMGDRKRCRDIIISASQHLPGIESKENTATLREFIHLLSYRTSPEQREPVLKKIRERCPANDLAHRFQSALRENDASDITALRMLMLELSLPLHTEHLNAIAEQLPDAVRQGHHTAIEAIASLLQPARGEAWYGAAINEAAKQCLAAAPASLAGIIRGFTLLATGLNRTSLEQVLTTLASSLPYEKSEGSVAAMHAFGDALDQHAGQLDNAARERLLAAFDTRTKPRKTGSPVQLPAWRRSERKSDADKSAKLEFTEARRAVRIRLKFPRKLLSQAFTDMFAKGKAGTAAPR</sequence>
<reference evidence="2 3" key="1">
    <citation type="submission" date="2023-10" db="EMBL/GenBank/DDBJ databases">
        <title>Noviherbaspirillum sp. CPCC 100848 genome assembly.</title>
        <authorList>
            <person name="Li X.Y."/>
            <person name="Fang X.M."/>
        </authorList>
    </citation>
    <scope>NUCLEOTIDE SEQUENCE [LARGE SCALE GENOMIC DNA]</scope>
    <source>
        <strain evidence="2 3">CPCC 100848</strain>
    </source>
</reference>
<gene>
    <name evidence="2" type="ORF">RY831_11900</name>
</gene>
<evidence type="ECO:0000256" key="1">
    <source>
        <dbReference type="SAM" id="MobiDB-lite"/>
    </source>
</evidence>
<accession>A0ABU6J8V1</accession>
<feature type="compositionally biased region" description="Basic and acidic residues" evidence="1">
    <location>
        <begin position="342"/>
        <end position="352"/>
    </location>
</feature>
<evidence type="ECO:0000313" key="2">
    <source>
        <dbReference type="EMBL" id="MEC4719856.1"/>
    </source>
</evidence>
<evidence type="ECO:0000313" key="3">
    <source>
        <dbReference type="Proteomes" id="UP001352263"/>
    </source>
</evidence>